<dbReference type="InterPro" id="IPR004274">
    <property type="entry name" value="FCP1_dom"/>
</dbReference>
<dbReference type="Gene3D" id="3.40.50.1000">
    <property type="entry name" value="HAD superfamily/HAD-like"/>
    <property type="match status" value="1"/>
</dbReference>
<comment type="similarity">
    <text evidence="1">Belongs to the TIM50 family.</text>
</comment>
<feature type="domain" description="FCP1 homology" evidence="2">
    <location>
        <begin position="55"/>
        <end position="192"/>
    </location>
</feature>
<dbReference type="InterPro" id="IPR050365">
    <property type="entry name" value="TIM50"/>
</dbReference>
<sequence length="192" mass="22621">MFAKSVTTLFQRMFLFVVGVFMTLLEKLQRMMALCKNVASLMLRRRKFRTARKRRVLPGMTLVIDLDETLVLSTVMEECYDDPCIEIQINGKYCKFHVDRRPHVLYFLSQLYPLYEIVIYTAGRREYAEAVIGYLDIDQYIDKRLFREDCDWSTQKGYFIKNLKKVRDDVSKVILIDDSLGVGACFPGIKRR</sequence>
<protein>
    <recommendedName>
        <fullName evidence="1">Mitochondrial import inner membrane translocase subunit TIM50</fullName>
    </recommendedName>
</protein>
<keyword evidence="4" id="KW-1185">Reference proteome</keyword>
<gene>
    <name evidence="3" type="ORF">IE077_000106</name>
</gene>
<evidence type="ECO:0000259" key="2">
    <source>
        <dbReference type="PROSITE" id="PS50969"/>
    </source>
</evidence>
<dbReference type="SUPFAM" id="SSF56784">
    <property type="entry name" value="HAD-like"/>
    <property type="match status" value="1"/>
</dbReference>
<reference evidence="3 4" key="1">
    <citation type="journal article" date="2020" name="bioRxiv">
        <title>Metabolic contributions of an alphaproteobacterial endosymbiont in the apicomplexan Cardiosporidium cionae.</title>
        <authorList>
            <person name="Hunter E.S."/>
            <person name="Paight C.J."/>
            <person name="Lane C.E."/>
        </authorList>
    </citation>
    <scope>NUCLEOTIDE SEQUENCE [LARGE SCALE GENOMIC DNA]</scope>
    <source>
        <strain evidence="3">ESH_2018</strain>
    </source>
</reference>
<dbReference type="EMBL" id="JADAQX010000096">
    <property type="protein sequence ID" value="KAF8822026.1"/>
    <property type="molecule type" value="Genomic_DNA"/>
</dbReference>
<comment type="subunit">
    <text evidence="1">Component of the TIM23 complex.</text>
</comment>
<dbReference type="CDD" id="cd07521">
    <property type="entry name" value="HAD_FCP1-like"/>
    <property type="match status" value="1"/>
</dbReference>
<evidence type="ECO:0000313" key="3">
    <source>
        <dbReference type="EMBL" id="KAF8822026.1"/>
    </source>
</evidence>
<evidence type="ECO:0000313" key="4">
    <source>
        <dbReference type="Proteomes" id="UP000823046"/>
    </source>
</evidence>
<dbReference type="Pfam" id="PF03031">
    <property type="entry name" value="NIF"/>
    <property type="match status" value="1"/>
</dbReference>
<keyword evidence="1" id="KW-0653">Protein transport</keyword>
<accession>A0ABQ7JDI0</accession>
<evidence type="ECO:0000256" key="1">
    <source>
        <dbReference type="RuleBase" id="RU365079"/>
    </source>
</evidence>
<comment type="caution">
    <text evidence="3">The sequence shown here is derived from an EMBL/GenBank/DDBJ whole genome shotgun (WGS) entry which is preliminary data.</text>
</comment>
<comment type="function">
    <text evidence="1">Essential component of the TIM23 complex, a complex that mediates the translocation of transit peptide-containing proteins across the mitochondrial inner membrane.</text>
</comment>
<comment type="subcellular location">
    <subcellularLocation>
        <location evidence="1">Mitochondrion inner membrane</location>
        <topology evidence="1">Single-pass membrane protein</topology>
    </subcellularLocation>
</comment>
<keyword evidence="1" id="KW-0811">Translocation</keyword>
<dbReference type="Proteomes" id="UP000823046">
    <property type="component" value="Unassembled WGS sequence"/>
</dbReference>
<dbReference type="InterPro" id="IPR036412">
    <property type="entry name" value="HAD-like_sf"/>
</dbReference>
<dbReference type="PROSITE" id="PS50969">
    <property type="entry name" value="FCP1"/>
    <property type="match status" value="1"/>
</dbReference>
<name>A0ABQ7JDI0_9APIC</name>
<dbReference type="InterPro" id="IPR023214">
    <property type="entry name" value="HAD_sf"/>
</dbReference>
<dbReference type="PANTHER" id="PTHR12210">
    <property type="entry name" value="DULLARD PROTEIN PHOSPHATASE"/>
    <property type="match status" value="1"/>
</dbReference>
<keyword evidence="1" id="KW-0809">Transit peptide</keyword>
<keyword evidence="1" id="KW-0813">Transport</keyword>
<organism evidence="3 4">
    <name type="scientific">Cardiosporidium cionae</name>
    <dbReference type="NCBI Taxonomy" id="476202"/>
    <lineage>
        <taxon>Eukaryota</taxon>
        <taxon>Sar</taxon>
        <taxon>Alveolata</taxon>
        <taxon>Apicomplexa</taxon>
        <taxon>Aconoidasida</taxon>
        <taxon>Nephromycida</taxon>
        <taxon>Cardiosporidium</taxon>
    </lineage>
</organism>
<proteinExistence type="inferred from homology"/>
<keyword evidence="1" id="KW-0496">Mitochondrion</keyword>
<dbReference type="SMART" id="SM00577">
    <property type="entry name" value="CPDc"/>
    <property type="match status" value="1"/>
</dbReference>